<accession>A0ACB8HV19</accession>
<dbReference type="Proteomes" id="UP000829398">
    <property type="component" value="Chromosome 9"/>
</dbReference>
<proteinExistence type="predicted"/>
<organism evidence="1 2">
    <name type="scientific">Citrus sinensis</name>
    <name type="common">Sweet orange</name>
    <name type="synonym">Citrus aurantium var. sinensis</name>
    <dbReference type="NCBI Taxonomy" id="2711"/>
    <lineage>
        <taxon>Eukaryota</taxon>
        <taxon>Viridiplantae</taxon>
        <taxon>Streptophyta</taxon>
        <taxon>Embryophyta</taxon>
        <taxon>Tracheophyta</taxon>
        <taxon>Spermatophyta</taxon>
        <taxon>Magnoliopsida</taxon>
        <taxon>eudicotyledons</taxon>
        <taxon>Gunneridae</taxon>
        <taxon>Pentapetalae</taxon>
        <taxon>rosids</taxon>
        <taxon>malvids</taxon>
        <taxon>Sapindales</taxon>
        <taxon>Rutaceae</taxon>
        <taxon>Aurantioideae</taxon>
        <taxon>Citrus</taxon>
    </lineage>
</organism>
<comment type="caution">
    <text evidence="1">The sequence shown here is derived from an EMBL/GenBank/DDBJ whole genome shotgun (WGS) entry which is preliminary data.</text>
</comment>
<gene>
    <name evidence="1" type="ORF">KPL71_025588</name>
</gene>
<keyword evidence="2" id="KW-1185">Reference proteome</keyword>
<dbReference type="EMBL" id="CM039178">
    <property type="protein sequence ID" value="KAH9678111.1"/>
    <property type="molecule type" value="Genomic_DNA"/>
</dbReference>
<evidence type="ECO:0000313" key="2">
    <source>
        <dbReference type="Proteomes" id="UP000829398"/>
    </source>
</evidence>
<reference evidence="2" key="1">
    <citation type="journal article" date="2023" name="Hortic. Res.">
        <title>A chromosome-level phased genome enabling allele-level studies in sweet orange: a case study on citrus Huanglongbing tolerance.</title>
        <authorList>
            <person name="Wu B."/>
            <person name="Yu Q."/>
            <person name="Deng Z."/>
            <person name="Duan Y."/>
            <person name="Luo F."/>
            <person name="Gmitter F. Jr."/>
        </authorList>
    </citation>
    <scope>NUCLEOTIDE SEQUENCE [LARGE SCALE GENOMIC DNA]</scope>
    <source>
        <strain evidence="2">cv. Valencia</strain>
    </source>
</reference>
<name>A0ACB8HV19_CITSI</name>
<protein>
    <submittedName>
        <fullName evidence="1">Carboxylesterase 120</fullName>
    </submittedName>
</protein>
<evidence type="ECO:0000313" key="1">
    <source>
        <dbReference type="EMBL" id="KAH9678111.1"/>
    </source>
</evidence>
<sequence>MFIVNADGTITRDYSNYPSTTATPDPNDHTIAVSKDVPVNQSNKTWVRIFLPRQALDSSTKTKLPLIVYVHGGGLILLSAATKIYHDLCSDIAARVPAVIVSVDYRLAPEHRLPAAYYDAVASSSNQQMNSRNITAANISQINFSFNTPIKLDRSNYLLWRSQVLASIRGNRLEGFIDGTKPAPEEKLLLACADGSAQEIDNPEYQNWRSQDQTLLGWLLSAINEGNLSLVINCVSSFDAWRTLEKKFGVQFEARVLQLRYELNTIKKEALSIEDYCIKMKSIADKLTSAGSPITEKDLMLTILNGLGSGYRDITTFITGSKMEFDDAYALLLTHETRLEQEQDDKNLFNANYAYTNTCYPRAFYGQSRGNFRRGGYFGGSLGNIGNRTHGFGRGNFGPQRVFNGNFRSGNGRGQFPGQNSAHNFSSQSPRNMTPFTRNGFVGMNGSTGSTGAIEETTCQICFKVGHIADICWHRFIEDYTPTPRNFNKGKGPRSAYFTNFESFNSHPSCEEYDCFNYTSPNFHPTSGAYPYSGGDAYNSGAAYMANFEGVADDGWIKTTQEHWLIQYADLSSCFIMGDSGGGNVAYHAALLAAAQVDDLLPLKIRGLILLKPFFGGVKRTESELRLANQPILPPSSTDLLWQLALPIGADRDHEYCNPTARGGSKVLGQFRLLGWRVMVTGGSEDTLFDRQVDLAKMMEQKGVNVVSYFDDSGHSLLRDPIKLEALHVTIKNFILS</sequence>